<evidence type="ECO:0000313" key="1">
    <source>
        <dbReference type="EMBL" id="GIU44143.1"/>
    </source>
</evidence>
<dbReference type="Proteomes" id="UP000887104">
    <property type="component" value="Unassembled WGS sequence"/>
</dbReference>
<comment type="caution">
    <text evidence="1">The sequence shown here is derived from an EMBL/GenBank/DDBJ whole genome shotgun (WGS) entry which is preliminary data.</text>
</comment>
<dbReference type="RefSeq" id="WP_220780527.1">
    <property type="nucleotide sequence ID" value="NZ_BPEY01000019.1"/>
</dbReference>
<accession>A0ABQ4P9M8</accession>
<organism evidence="1 2">
    <name type="scientific">Shewanella sairae</name>
    <dbReference type="NCBI Taxonomy" id="190310"/>
    <lineage>
        <taxon>Bacteria</taxon>
        <taxon>Pseudomonadati</taxon>
        <taxon>Pseudomonadota</taxon>
        <taxon>Gammaproteobacteria</taxon>
        <taxon>Alteromonadales</taxon>
        <taxon>Shewanellaceae</taxon>
        <taxon>Shewanella</taxon>
    </lineage>
</organism>
<dbReference type="EMBL" id="BPEY01000019">
    <property type="protein sequence ID" value="GIU44143.1"/>
    <property type="molecule type" value="Genomic_DNA"/>
</dbReference>
<keyword evidence="2" id="KW-1185">Reference proteome</keyword>
<gene>
    <name evidence="1" type="ORF">TUM4438_14680</name>
</gene>
<evidence type="ECO:0008006" key="3">
    <source>
        <dbReference type="Google" id="ProtNLM"/>
    </source>
</evidence>
<proteinExistence type="predicted"/>
<evidence type="ECO:0000313" key="2">
    <source>
        <dbReference type="Proteomes" id="UP000887104"/>
    </source>
</evidence>
<name>A0ABQ4P9M8_9GAMM</name>
<reference evidence="1" key="1">
    <citation type="submission" date="2021-05" db="EMBL/GenBank/DDBJ databases">
        <title>Molecular characterization for Shewanella algae harboring chromosomal blaOXA-55-like strains isolated from clinical and environment sample.</title>
        <authorList>
            <person name="Ohama Y."/>
            <person name="Aoki K."/>
            <person name="Harada S."/>
            <person name="Moriya K."/>
            <person name="Ishii Y."/>
            <person name="Tateda K."/>
        </authorList>
    </citation>
    <scope>NUCLEOTIDE SEQUENCE</scope>
    <source>
        <strain evidence="1">JCM 11563</strain>
    </source>
</reference>
<sequence length="59" mass="6743">MSEEISIEHHGETITASYTVFEDTLHVYLPDGSTRVTELRGLDSESSARMHLKMYVKRS</sequence>
<protein>
    <recommendedName>
        <fullName evidence="3">Lipocalin-like domain-containing protein</fullName>
    </recommendedName>
</protein>